<dbReference type="AlphaFoldDB" id="A0A8H2LFH9"/>
<sequence length="139" mass="15840">MKYENLILEKKEYVYLKRILNVSGYSESSEIQKSIIKLNEELKDARVLNEDEMPLDVIRFNSKVSVISDQGWEKTIQIVIPSERDFKQNKISILTPMGAALFGYATGDPVIWDFPTGKQHFTITAVEQVESSNGIDVLL</sequence>
<dbReference type="SUPFAM" id="SSF54534">
    <property type="entry name" value="FKBP-like"/>
    <property type="match status" value="1"/>
</dbReference>
<dbReference type="InterPro" id="IPR023459">
    <property type="entry name" value="Tscrpt_elong_fac_GreA/B_fam"/>
</dbReference>
<dbReference type="GO" id="GO:0032784">
    <property type="term" value="P:regulation of DNA-templated transcription elongation"/>
    <property type="evidence" value="ECO:0007669"/>
    <property type="project" value="InterPro"/>
</dbReference>
<dbReference type="Proteomes" id="UP000323324">
    <property type="component" value="Unassembled WGS sequence"/>
</dbReference>
<reference evidence="2 3" key="1">
    <citation type="submission" date="2019-08" db="EMBL/GenBank/DDBJ databases">
        <title>Genomes of Antarctic Bizionia species.</title>
        <authorList>
            <person name="Bowman J.P."/>
        </authorList>
    </citation>
    <scope>NUCLEOTIDE SEQUENCE [LARGE SCALE GENOMIC DNA]</scope>
    <source>
        <strain evidence="2 3">HFD</strain>
    </source>
</reference>
<protein>
    <submittedName>
        <fullName evidence="2">Transcription elongation factor GreAB</fullName>
    </submittedName>
</protein>
<keyword evidence="2" id="KW-0648">Protein biosynthesis</keyword>
<dbReference type="PANTHER" id="PTHR30437">
    <property type="entry name" value="TRANSCRIPTION ELONGATION FACTOR GREA"/>
    <property type="match status" value="1"/>
</dbReference>
<keyword evidence="2" id="KW-0251">Elongation factor</keyword>
<evidence type="ECO:0000313" key="2">
    <source>
        <dbReference type="EMBL" id="TYB80378.1"/>
    </source>
</evidence>
<dbReference type="GO" id="GO:0003746">
    <property type="term" value="F:translation elongation factor activity"/>
    <property type="evidence" value="ECO:0007669"/>
    <property type="project" value="UniProtKB-KW"/>
</dbReference>
<dbReference type="GO" id="GO:0070063">
    <property type="term" value="F:RNA polymerase binding"/>
    <property type="evidence" value="ECO:0007669"/>
    <property type="project" value="InterPro"/>
</dbReference>
<gene>
    <name evidence="2" type="ORF">ES676_01555</name>
</gene>
<keyword evidence="3" id="KW-1185">Reference proteome</keyword>
<dbReference type="Pfam" id="PF01272">
    <property type="entry name" value="GreA_GreB"/>
    <property type="match status" value="1"/>
</dbReference>
<dbReference type="RefSeq" id="WP_148368269.1">
    <property type="nucleotide sequence ID" value="NZ_VSKM01000001.1"/>
</dbReference>
<evidence type="ECO:0000313" key="3">
    <source>
        <dbReference type="Proteomes" id="UP000323324"/>
    </source>
</evidence>
<proteinExistence type="predicted"/>
<evidence type="ECO:0000259" key="1">
    <source>
        <dbReference type="Pfam" id="PF01272"/>
    </source>
</evidence>
<dbReference type="PANTHER" id="PTHR30437:SF5">
    <property type="entry name" value="REGULATOR OF NUCLEOSIDE DIPHOSPHATE KINASE"/>
    <property type="match status" value="1"/>
</dbReference>
<feature type="domain" description="Transcription elongation factor GreA/GreB C-terminal" evidence="1">
    <location>
        <begin position="55"/>
        <end position="128"/>
    </location>
</feature>
<dbReference type="GO" id="GO:0003677">
    <property type="term" value="F:DNA binding"/>
    <property type="evidence" value="ECO:0007669"/>
    <property type="project" value="InterPro"/>
</dbReference>
<accession>A0A8H2LFH9</accession>
<dbReference type="Gene3D" id="3.10.50.30">
    <property type="entry name" value="Transcription elongation factor, GreA/GreB, C-terminal domain"/>
    <property type="match status" value="1"/>
</dbReference>
<dbReference type="EMBL" id="VSKM01000001">
    <property type="protein sequence ID" value="TYB80378.1"/>
    <property type="molecule type" value="Genomic_DNA"/>
</dbReference>
<dbReference type="GO" id="GO:0006354">
    <property type="term" value="P:DNA-templated transcription elongation"/>
    <property type="evidence" value="ECO:0007669"/>
    <property type="project" value="TreeGrafter"/>
</dbReference>
<organism evidence="2 3">
    <name type="scientific">Bizionia saleffrena</name>
    <dbReference type="NCBI Taxonomy" id="291189"/>
    <lineage>
        <taxon>Bacteria</taxon>
        <taxon>Pseudomonadati</taxon>
        <taxon>Bacteroidota</taxon>
        <taxon>Flavobacteriia</taxon>
        <taxon>Flavobacteriales</taxon>
        <taxon>Flavobacteriaceae</taxon>
        <taxon>Bizionia</taxon>
    </lineage>
</organism>
<comment type="caution">
    <text evidence="2">The sequence shown here is derived from an EMBL/GenBank/DDBJ whole genome shotgun (WGS) entry which is preliminary data.</text>
</comment>
<dbReference type="InterPro" id="IPR036953">
    <property type="entry name" value="GreA/GreB_C_sf"/>
</dbReference>
<dbReference type="InterPro" id="IPR001437">
    <property type="entry name" value="Tscrpt_elong_fac_GreA/B_C"/>
</dbReference>
<name>A0A8H2LFH9_9FLAO</name>